<evidence type="ECO:0000313" key="2">
    <source>
        <dbReference type="Proteomes" id="UP001501116"/>
    </source>
</evidence>
<sequence length="71" mass="7525">MTEIKFLGTTSTGGSCPTAFETDTEYLIQGAMVTDPCVLEQIARRGNGIPDHETVVAVPKALAKFLPQEGA</sequence>
<gene>
    <name evidence="1" type="ORF">GCM10009754_10650</name>
</gene>
<evidence type="ECO:0000313" key="1">
    <source>
        <dbReference type="EMBL" id="GAA1944802.1"/>
    </source>
</evidence>
<proteinExistence type="predicted"/>
<keyword evidence="2" id="KW-1185">Reference proteome</keyword>
<accession>A0ABP5BGY0</accession>
<protein>
    <submittedName>
        <fullName evidence="1">Uncharacterized protein</fullName>
    </submittedName>
</protein>
<dbReference type="Proteomes" id="UP001501116">
    <property type="component" value="Unassembled WGS sequence"/>
</dbReference>
<organism evidence="1 2">
    <name type="scientific">Amycolatopsis minnesotensis</name>
    <dbReference type="NCBI Taxonomy" id="337894"/>
    <lineage>
        <taxon>Bacteria</taxon>
        <taxon>Bacillati</taxon>
        <taxon>Actinomycetota</taxon>
        <taxon>Actinomycetes</taxon>
        <taxon>Pseudonocardiales</taxon>
        <taxon>Pseudonocardiaceae</taxon>
        <taxon>Amycolatopsis</taxon>
    </lineage>
</organism>
<dbReference type="EMBL" id="BAAANN010000003">
    <property type="protein sequence ID" value="GAA1944802.1"/>
    <property type="molecule type" value="Genomic_DNA"/>
</dbReference>
<reference evidence="2" key="1">
    <citation type="journal article" date="2019" name="Int. J. Syst. Evol. Microbiol.">
        <title>The Global Catalogue of Microorganisms (GCM) 10K type strain sequencing project: providing services to taxonomists for standard genome sequencing and annotation.</title>
        <authorList>
            <consortium name="The Broad Institute Genomics Platform"/>
            <consortium name="The Broad Institute Genome Sequencing Center for Infectious Disease"/>
            <person name="Wu L."/>
            <person name="Ma J."/>
        </authorList>
    </citation>
    <scope>NUCLEOTIDE SEQUENCE [LARGE SCALE GENOMIC DNA]</scope>
    <source>
        <strain evidence="2">JCM 14545</strain>
    </source>
</reference>
<comment type="caution">
    <text evidence="1">The sequence shown here is derived from an EMBL/GenBank/DDBJ whole genome shotgun (WGS) entry which is preliminary data.</text>
</comment>
<dbReference type="PROSITE" id="PS51257">
    <property type="entry name" value="PROKAR_LIPOPROTEIN"/>
    <property type="match status" value="1"/>
</dbReference>
<dbReference type="RefSeq" id="WP_344414012.1">
    <property type="nucleotide sequence ID" value="NZ_BAAANN010000003.1"/>
</dbReference>
<name>A0ABP5BGY0_9PSEU</name>